<reference evidence="1 2" key="1">
    <citation type="submission" date="2019-01" db="EMBL/GenBank/DDBJ databases">
        <title>Draft genome sequences of three monokaryotic isolates of the white-rot basidiomycete fungus Dichomitus squalens.</title>
        <authorList>
            <consortium name="DOE Joint Genome Institute"/>
            <person name="Lopez S.C."/>
            <person name="Andreopoulos B."/>
            <person name="Pangilinan J."/>
            <person name="Lipzen A."/>
            <person name="Riley R."/>
            <person name="Ahrendt S."/>
            <person name="Ng V."/>
            <person name="Barry K."/>
            <person name="Daum C."/>
            <person name="Grigoriev I.V."/>
            <person name="Hilden K.S."/>
            <person name="Makela M.R."/>
            <person name="de Vries R.P."/>
        </authorList>
    </citation>
    <scope>NUCLEOTIDE SEQUENCE [LARGE SCALE GENOMIC DNA]</scope>
    <source>
        <strain evidence="1 2">CBS 464.89</strain>
    </source>
</reference>
<accession>A0A4Q9NF55</accession>
<organism evidence="1 2">
    <name type="scientific">Dichomitus squalens</name>
    <dbReference type="NCBI Taxonomy" id="114155"/>
    <lineage>
        <taxon>Eukaryota</taxon>
        <taxon>Fungi</taxon>
        <taxon>Dikarya</taxon>
        <taxon>Basidiomycota</taxon>
        <taxon>Agaricomycotina</taxon>
        <taxon>Agaricomycetes</taxon>
        <taxon>Polyporales</taxon>
        <taxon>Polyporaceae</taxon>
        <taxon>Dichomitus</taxon>
    </lineage>
</organism>
<keyword evidence="2" id="KW-1185">Reference proteome</keyword>
<evidence type="ECO:0000313" key="2">
    <source>
        <dbReference type="Proteomes" id="UP000292082"/>
    </source>
</evidence>
<protein>
    <submittedName>
        <fullName evidence="1">Uncharacterized protein</fullName>
    </submittedName>
</protein>
<evidence type="ECO:0000313" key="1">
    <source>
        <dbReference type="EMBL" id="TBU54214.1"/>
    </source>
</evidence>
<name>A0A4Q9NF55_9APHY</name>
<sequence>MLLRGRQGLGYVAVVRFLPKIAGCEKCNEGAPQSSSALCARVFAKGLTDYLEGFYKHRMTLAMLGCEEQVIPSGAGGLGETPAGKSCMKHDRRE</sequence>
<dbReference type="AlphaFoldDB" id="A0A4Q9NF55"/>
<proteinExistence type="predicted"/>
<dbReference type="Proteomes" id="UP000292082">
    <property type="component" value="Unassembled WGS sequence"/>
</dbReference>
<dbReference type="EMBL" id="ML145194">
    <property type="protein sequence ID" value="TBU54214.1"/>
    <property type="molecule type" value="Genomic_DNA"/>
</dbReference>
<gene>
    <name evidence="1" type="ORF">BD310DRAFT_99988</name>
</gene>